<dbReference type="Gene3D" id="3.40.630.30">
    <property type="match status" value="1"/>
</dbReference>
<name>A0ABT8E303_9BACL</name>
<dbReference type="PROSITE" id="PS51186">
    <property type="entry name" value="GNAT"/>
    <property type="match status" value="1"/>
</dbReference>
<accession>A0ABT8E303</accession>
<reference evidence="2" key="1">
    <citation type="submission" date="2023-06" db="EMBL/GenBank/DDBJ databases">
        <title>Draft Genome Sequences of Representative Paenibacillus Polymyxa, Bacillus cereus, Fictibacillus sp., and Brevibacillus agri Strains Isolated from Amazonian Dark Earth.</title>
        <authorList>
            <person name="Pellegrinetti T.A."/>
            <person name="Cunha I.C.M."/>
            <person name="Chaves M.G."/>
            <person name="Freitas A.S."/>
            <person name="Silva A.V.R."/>
            <person name="Tsai S.M."/>
            <person name="Mendes L.W."/>
        </authorList>
    </citation>
    <scope>NUCLEOTIDE SEQUENCE</scope>
    <source>
        <strain evidence="2">CENA-BCM004</strain>
    </source>
</reference>
<dbReference type="RefSeq" id="WP_290398395.1">
    <property type="nucleotide sequence ID" value="NZ_JAUHLN010000001.1"/>
</dbReference>
<comment type="caution">
    <text evidence="2">The sequence shown here is derived from an EMBL/GenBank/DDBJ whole genome shotgun (WGS) entry which is preliminary data.</text>
</comment>
<dbReference type="Pfam" id="PF13302">
    <property type="entry name" value="Acetyltransf_3"/>
    <property type="match status" value="1"/>
</dbReference>
<evidence type="ECO:0000313" key="3">
    <source>
        <dbReference type="Proteomes" id="UP001168694"/>
    </source>
</evidence>
<keyword evidence="3" id="KW-1185">Reference proteome</keyword>
<evidence type="ECO:0000313" key="2">
    <source>
        <dbReference type="EMBL" id="MDN4072270.1"/>
    </source>
</evidence>
<dbReference type="EMBL" id="JAUHLN010000001">
    <property type="protein sequence ID" value="MDN4072270.1"/>
    <property type="molecule type" value="Genomic_DNA"/>
</dbReference>
<proteinExistence type="predicted"/>
<dbReference type="InterPro" id="IPR051531">
    <property type="entry name" value="N-acetyltransferase"/>
</dbReference>
<evidence type="ECO:0000259" key="1">
    <source>
        <dbReference type="PROSITE" id="PS51186"/>
    </source>
</evidence>
<protein>
    <submittedName>
        <fullName evidence="2">GNAT family N-acetyltransferase</fullName>
    </submittedName>
</protein>
<dbReference type="Proteomes" id="UP001168694">
    <property type="component" value="Unassembled WGS sequence"/>
</dbReference>
<dbReference type="PANTHER" id="PTHR43792">
    <property type="entry name" value="GNAT FAMILY, PUTATIVE (AFU_ORTHOLOGUE AFUA_3G00765)-RELATED-RELATED"/>
    <property type="match status" value="1"/>
</dbReference>
<organism evidence="2 3">
    <name type="scientific">Fictibacillus terranigra</name>
    <dbReference type="NCBI Taxonomy" id="3058424"/>
    <lineage>
        <taxon>Bacteria</taxon>
        <taxon>Bacillati</taxon>
        <taxon>Bacillota</taxon>
        <taxon>Bacilli</taxon>
        <taxon>Bacillales</taxon>
        <taxon>Fictibacillaceae</taxon>
        <taxon>Fictibacillus</taxon>
    </lineage>
</organism>
<dbReference type="SUPFAM" id="SSF55729">
    <property type="entry name" value="Acyl-CoA N-acyltransferases (Nat)"/>
    <property type="match status" value="1"/>
</dbReference>
<dbReference type="InterPro" id="IPR016181">
    <property type="entry name" value="Acyl_CoA_acyltransferase"/>
</dbReference>
<dbReference type="PANTHER" id="PTHR43792:SF1">
    <property type="entry name" value="N-ACETYLTRANSFERASE DOMAIN-CONTAINING PROTEIN"/>
    <property type="match status" value="1"/>
</dbReference>
<sequence>MKGAAAHPLVTDRLILRMFDAERDGESYAQVLGQDEVGRCLPKKGAYTPDESRRMMDFFIRGWQNHGFGTFAVQTKDGELIGHCGLNYVKDLDEVELLYAFSKETWGKGYATEAAQACVKDAFKRLHLNRLIGLIMPANQDSGKVLKKVGMVWEKDISLWNMELQYFSMSAEMDGRSQKHFKYES</sequence>
<dbReference type="InterPro" id="IPR000182">
    <property type="entry name" value="GNAT_dom"/>
</dbReference>
<feature type="domain" description="N-acetyltransferase" evidence="1">
    <location>
        <begin position="14"/>
        <end position="174"/>
    </location>
</feature>
<gene>
    <name evidence="2" type="ORF">QYF49_04400</name>
</gene>